<dbReference type="STRING" id="431595.K3WWW7"/>
<comment type="similarity">
    <text evidence="7">Belongs to the dicarboxylate/amino acid:cation symporter (DAACS) (TC 2.A.23) family.</text>
</comment>
<dbReference type="InParanoid" id="K3WWW7"/>
<keyword evidence="6 7" id="KW-0472">Membrane</keyword>
<dbReference type="PRINTS" id="PR00173">
    <property type="entry name" value="EDTRNSPORT"/>
</dbReference>
<keyword evidence="5 7" id="KW-1133">Transmembrane helix</keyword>
<feature type="transmembrane region" description="Helical" evidence="7">
    <location>
        <begin position="98"/>
        <end position="118"/>
    </location>
</feature>
<evidence type="ECO:0000256" key="1">
    <source>
        <dbReference type="ARBA" id="ARBA00004651"/>
    </source>
</evidence>
<dbReference type="VEuPathDB" id="FungiDB:PYU1_G009447"/>
<dbReference type="InterPro" id="IPR036458">
    <property type="entry name" value="Na:dicarbo_symporter_sf"/>
</dbReference>
<evidence type="ECO:0000256" key="7">
    <source>
        <dbReference type="RuleBase" id="RU361216"/>
    </source>
</evidence>
<dbReference type="AlphaFoldDB" id="K3WWW7"/>
<proteinExistence type="inferred from homology"/>
<evidence type="ECO:0000256" key="5">
    <source>
        <dbReference type="ARBA" id="ARBA00022989"/>
    </source>
</evidence>
<organism evidence="8 9">
    <name type="scientific">Globisporangium ultimum (strain ATCC 200006 / CBS 805.95 / DAOM BR144)</name>
    <name type="common">Pythium ultimum</name>
    <dbReference type="NCBI Taxonomy" id="431595"/>
    <lineage>
        <taxon>Eukaryota</taxon>
        <taxon>Sar</taxon>
        <taxon>Stramenopiles</taxon>
        <taxon>Oomycota</taxon>
        <taxon>Peronosporomycetes</taxon>
        <taxon>Pythiales</taxon>
        <taxon>Pythiaceae</taxon>
        <taxon>Globisporangium</taxon>
    </lineage>
</organism>
<reference evidence="9" key="2">
    <citation type="submission" date="2010-04" db="EMBL/GenBank/DDBJ databases">
        <authorList>
            <person name="Buell R."/>
            <person name="Hamilton J."/>
            <person name="Hostetler J."/>
        </authorList>
    </citation>
    <scope>NUCLEOTIDE SEQUENCE [LARGE SCALE GENOMIC DNA]</scope>
    <source>
        <strain evidence="9">DAOM:BR144</strain>
    </source>
</reference>
<comment type="subcellular location">
    <subcellularLocation>
        <location evidence="1">Cell membrane</location>
        <topology evidence="1">Multi-pass membrane protein</topology>
    </subcellularLocation>
    <subcellularLocation>
        <location evidence="7">Membrane</location>
        <topology evidence="7">Multi-pass membrane protein</topology>
    </subcellularLocation>
</comment>
<comment type="caution">
    <text evidence="7">Lacks conserved residue(s) required for the propagation of feature annotation.</text>
</comment>
<reference evidence="9" key="1">
    <citation type="journal article" date="2010" name="Genome Biol.">
        <title>Genome sequence of the necrotrophic plant pathogen Pythium ultimum reveals original pathogenicity mechanisms and effector repertoire.</title>
        <authorList>
            <person name="Levesque C.A."/>
            <person name="Brouwer H."/>
            <person name="Cano L."/>
            <person name="Hamilton J.P."/>
            <person name="Holt C."/>
            <person name="Huitema E."/>
            <person name="Raffaele S."/>
            <person name="Robideau G.P."/>
            <person name="Thines M."/>
            <person name="Win J."/>
            <person name="Zerillo M.M."/>
            <person name="Beakes G.W."/>
            <person name="Boore J.L."/>
            <person name="Busam D."/>
            <person name="Dumas B."/>
            <person name="Ferriera S."/>
            <person name="Fuerstenberg S.I."/>
            <person name="Gachon C.M."/>
            <person name="Gaulin E."/>
            <person name="Govers F."/>
            <person name="Grenville-Briggs L."/>
            <person name="Horner N."/>
            <person name="Hostetler J."/>
            <person name="Jiang R.H."/>
            <person name="Johnson J."/>
            <person name="Krajaejun T."/>
            <person name="Lin H."/>
            <person name="Meijer H.J."/>
            <person name="Moore B."/>
            <person name="Morris P."/>
            <person name="Phuntmart V."/>
            <person name="Puiu D."/>
            <person name="Shetty J."/>
            <person name="Stajich J.E."/>
            <person name="Tripathy S."/>
            <person name="Wawra S."/>
            <person name="van West P."/>
            <person name="Whitty B.R."/>
            <person name="Coutinho P.M."/>
            <person name="Henrissat B."/>
            <person name="Martin F."/>
            <person name="Thomas P.D."/>
            <person name="Tyler B.M."/>
            <person name="De Vries R.P."/>
            <person name="Kamoun S."/>
            <person name="Yandell M."/>
            <person name="Tisserat N."/>
            <person name="Buell C.R."/>
        </authorList>
    </citation>
    <scope>NUCLEOTIDE SEQUENCE</scope>
    <source>
        <strain evidence="9">DAOM:BR144</strain>
    </source>
</reference>
<keyword evidence="4 7" id="KW-0812">Transmembrane</keyword>
<sequence length="146" mass="15696">MAATPREETGTLGGKLKEWYFGIPGILVGAILGILAEWALSTGSPSNEFLSWIDVPDNLFIRVIKRVVTPLVLCSLIVEMTDILALDKASSIGVCTGLLYLLCTVVAAAEGAGLLSILQQQSQGHRIHVCRVRVSVRPTRLLLDAL</sequence>
<keyword evidence="9" id="KW-1185">Reference proteome</keyword>
<dbReference type="GO" id="GO:0015293">
    <property type="term" value="F:symporter activity"/>
    <property type="evidence" value="ECO:0007669"/>
    <property type="project" value="UniProtKB-UniRule"/>
</dbReference>
<keyword evidence="3" id="KW-1003">Cell membrane</keyword>
<dbReference type="Gene3D" id="1.10.3860.10">
    <property type="entry name" value="Sodium:dicarboxylate symporter"/>
    <property type="match status" value="1"/>
</dbReference>
<dbReference type="HOGENOM" id="CLU_1781179_0_0_1"/>
<evidence type="ECO:0000256" key="3">
    <source>
        <dbReference type="ARBA" id="ARBA00022475"/>
    </source>
</evidence>
<name>K3WWW7_GLOUD</name>
<dbReference type="Proteomes" id="UP000019132">
    <property type="component" value="Unassembled WGS sequence"/>
</dbReference>
<dbReference type="Pfam" id="PF00375">
    <property type="entry name" value="SDF"/>
    <property type="match status" value="1"/>
</dbReference>
<evidence type="ECO:0000313" key="9">
    <source>
        <dbReference type="Proteomes" id="UP000019132"/>
    </source>
</evidence>
<reference evidence="8" key="3">
    <citation type="submission" date="2015-02" db="UniProtKB">
        <authorList>
            <consortium name="EnsemblProtists"/>
        </authorList>
    </citation>
    <scope>IDENTIFICATION</scope>
    <source>
        <strain evidence="8">DAOM BR144</strain>
    </source>
</reference>
<dbReference type="InterPro" id="IPR001991">
    <property type="entry name" value="Na-dicarboxylate_symporter"/>
</dbReference>
<evidence type="ECO:0000256" key="2">
    <source>
        <dbReference type="ARBA" id="ARBA00022448"/>
    </source>
</evidence>
<dbReference type="PANTHER" id="PTHR42865:SF7">
    <property type="entry name" value="PROTON_GLUTAMATE-ASPARTATE SYMPORTER"/>
    <property type="match status" value="1"/>
</dbReference>
<evidence type="ECO:0000313" key="8">
    <source>
        <dbReference type="EnsemblProtists" id="PYU1_T009465"/>
    </source>
</evidence>
<evidence type="ECO:0000256" key="6">
    <source>
        <dbReference type="ARBA" id="ARBA00023136"/>
    </source>
</evidence>
<dbReference type="SUPFAM" id="SSF118215">
    <property type="entry name" value="Proton glutamate symport protein"/>
    <property type="match status" value="1"/>
</dbReference>
<dbReference type="EnsemblProtists" id="PYU1_T009465">
    <property type="protein sequence ID" value="PYU1_T009465"/>
    <property type="gene ID" value="PYU1_G009447"/>
</dbReference>
<feature type="transmembrane region" description="Helical" evidence="7">
    <location>
        <begin position="20"/>
        <end position="40"/>
    </location>
</feature>
<evidence type="ECO:0000256" key="4">
    <source>
        <dbReference type="ARBA" id="ARBA00022692"/>
    </source>
</evidence>
<dbReference type="GO" id="GO:0005886">
    <property type="term" value="C:plasma membrane"/>
    <property type="evidence" value="ECO:0007669"/>
    <property type="project" value="UniProtKB-SubCell"/>
</dbReference>
<dbReference type="PANTHER" id="PTHR42865">
    <property type="entry name" value="PROTON/GLUTAMATE-ASPARTATE SYMPORTER"/>
    <property type="match status" value="1"/>
</dbReference>
<dbReference type="EMBL" id="GL376622">
    <property type="status" value="NOT_ANNOTATED_CDS"/>
    <property type="molecule type" value="Genomic_DNA"/>
</dbReference>
<keyword evidence="7" id="KW-0769">Symport</keyword>
<protein>
    <recommendedName>
        <fullName evidence="7">Amino acid transporter</fullName>
    </recommendedName>
</protein>
<accession>K3WWW7</accession>
<keyword evidence="2 7" id="KW-0813">Transport</keyword>